<name>A0A1B0FG28_GLOMM</name>
<evidence type="ECO:0000313" key="2">
    <source>
        <dbReference type="Proteomes" id="UP000092444"/>
    </source>
</evidence>
<dbReference type="EMBL" id="CCAG010023835">
    <property type="status" value="NOT_ANNOTATED_CDS"/>
    <property type="molecule type" value="Genomic_DNA"/>
</dbReference>
<protein>
    <submittedName>
        <fullName evidence="1">Uncharacterized protein</fullName>
    </submittedName>
</protein>
<evidence type="ECO:0000313" key="1">
    <source>
        <dbReference type="EnsemblMetazoa" id="GMOY002698-PA"/>
    </source>
</evidence>
<dbReference type="Proteomes" id="UP000092444">
    <property type="component" value="Unassembled WGS sequence"/>
</dbReference>
<dbReference type="AlphaFoldDB" id="A0A1B0FG28"/>
<organism evidence="1 2">
    <name type="scientific">Glossina morsitans morsitans</name>
    <name type="common">Savannah tsetse fly</name>
    <dbReference type="NCBI Taxonomy" id="37546"/>
    <lineage>
        <taxon>Eukaryota</taxon>
        <taxon>Metazoa</taxon>
        <taxon>Ecdysozoa</taxon>
        <taxon>Arthropoda</taxon>
        <taxon>Hexapoda</taxon>
        <taxon>Insecta</taxon>
        <taxon>Pterygota</taxon>
        <taxon>Neoptera</taxon>
        <taxon>Endopterygota</taxon>
        <taxon>Diptera</taxon>
        <taxon>Brachycera</taxon>
        <taxon>Muscomorpha</taxon>
        <taxon>Hippoboscoidea</taxon>
        <taxon>Glossinidae</taxon>
        <taxon>Glossina</taxon>
    </lineage>
</organism>
<keyword evidence="2" id="KW-1185">Reference proteome</keyword>
<sequence length="81" mass="9051">MKLETYVTMLDNTETGIIYKSIYLIDAVHITVKALANEPESIGCCENGERGPVLPYLDFFGKSFIAFSAVAVPIWRFGFLN</sequence>
<reference evidence="1" key="1">
    <citation type="submission" date="2020-05" db="UniProtKB">
        <authorList>
            <consortium name="EnsemblMetazoa"/>
        </authorList>
    </citation>
    <scope>IDENTIFICATION</scope>
    <source>
        <strain evidence="1">Yale</strain>
    </source>
</reference>
<dbReference type="EnsemblMetazoa" id="GMOY002698-RA">
    <property type="protein sequence ID" value="GMOY002698-PA"/>
    <property type="gene ID" value="GMOY002698"/>
</dbReference>
<accession>A0A1B0FG28</accession>
<dbReference type="VEuPathDB" id="VectorBase:GMOY002698"/>
<proteinExistence type="predicted"/>
<dbReference type="EMBL" id="CCAG010023834">
    <property type="status" value="NOT_ANNOTATED_CDS"/>
    <property type="molecule type" value="Genomic_DNA"/>
</dbReference>